<dbReference type="EMBL" id="PDES01000026">
    <property type="protein sequence ID" value="RRQ77609.1"/>
    <property type="molecule type" value="Genomic_DNA"/>
</dbReference>
<dbReference type="Pfam" id="PF13354">
    <property type="entry name" value="Beta-lactamase2"/>
    <property type="match status" value="1"/>
</dbReference>
<dbReference type="InterPro" id="IPR000871">
    <property type="entry name" value="Beta-lactam_class-A"/>
</dbReference>
<dbReference type="PANTHER" id="PTHR35333:SF3">
    <property type="entry name" value="BETA-LACTAMASE-TYPE TRANSPEPTIDASE FOLD CONTAINING PROTEIN"/>
    <property type="match status" value="1"/>
</dbReference>
<sequence>MTVDTVGEIFERAGCTGTLLVQPLQGEGEFGLYADQLVVPASVVKVLVALAAETWFAEGRLDPRERVVLGAAWRTPGPVGVSLFEDEVALSLRDMVVLMLTISDNPCTDALMNRLGVDTLNATAARLGLRNTVVRSDLRTMLDSIGQDLGRAGWADLVDWSARASAAESAGVDEELPGVRALTPGAGTGTTARDMVRLLRLLWSGQAGPAAACARVRAVMGRQLTRHRIASGFRAPVRVAAKSGGLAGIVRNEVGVVSYPDGRQYAAAVFTRSRPGADDAAINAAIGAATAHAVASLRRETA</sequence>
<keyword evidence="3" id="KW-1185">Reference proteome</keyword>
<dbReference type="RefSeq" id="WP_125215291.1">
    <property type="nucleotide sequence ID" value="NZ_PDES01000026.1"/>
</dbReference>
<feature type="domain" description="Beta-lactamase class A catalytic" evidence="1">
    <location>
        <begin position="21"/>
        <end position="271"/>
    </location>
</feature>
<proteinExistence type="predicted"/>
<reference evidence="2 3" key="1">
    <citation type="submission" date="2017-10" db="EMBL/GenBank/DDBJ databases">
        <title>Draft genome of actinobacteria isolated from guarana (Paullinia cupana (Mart.) Ducke.</title>
        <authorList>
            <person name="Siqueira K.A."/>
            <person name="Liotti R.G."/>
            <person name="Mendes T.A."/>
            <person name="Soares M.A."/>
        </authorList>
    </citation>
    <scope>NUCLEOTIDE SEQUENCE [LARGE SCALE GENOMIC DNA]</scope>
    <source>
        <strain evidence="2 3">199</strain>
    </source>
</reference>
<gene>
    <name evidence="2" type="ORF">CQW44_37500</name>
</gene>
<dbReference type="GO" id="GO:0046677">
    <property type="term" value="P:response to antibiotic"/>
    <property type="evidence" value="ECO:0007669"/>
    <property type="project" value="InterPro"/>
</dbReference>
<dbReference type="GO" id="GO:0030655">
    <property type="term" value="P:beta-lactam antibiotic catabolic process"/>
    <property type="evidence" value="ECO:0007669"/>
    <property type="project" value="InterPro"/>
</dbReference>
<keyword evidence="2" id="KW-0378">Hydrolase</keyword>
<dbReference type="Gene3D" id="3.40.710.10">
    <property type="entry name" value="DD-peptidase/beta-lactamase superfamily"/>
    <property type="match status" value="1"/>
</dbReference>
<protein>
    <submittedName>
        <fullName evidence="2">Serine hydrolase</fullName>
    </submittedName>
</protein>
<organism evidence="2 3">
    <name type="scientific">Streptomyces griseofuscus</name>
    <dbReference type="NCBI Taxonomy" id="146922"/>
    <lineage>
        <taxon>Bacteria</taxon>
        <taxon>Bacillati</taxon>
        <taxon>Actinomycetota</taxon>
        <taxon>Actinomycetes</taxon>
        <taxon>Kitasatosporales</taxon>
        <taxon>Streptomycetaceae</taxon>
        <taxon>Streptomyces</taxon>
    </lineage>
</organism>
<name>A0A426RVN5_9ACTN</name>
<accession>A0A426RVN5</accession>
<dbReference type="Proteomes" id="UP000276379">
    <property type="component" value="Unassembled WGS sequence"/>
</dbReference>
<dbReference type="InterPro" id="IPR012338">
    <property type="entry name" value="Beta-lactam/transpept-like"/>
</dbReference>
<dbReference type="PANTHER" id="PTHR35333">
    <property type="entry name" value="BETA-LACTAMASE"/>
    <property type="match status" value="1"/>
</dbReference>
<evidence type="ECO:0000313" key="3">
    <source>
        <dbReference type="Proteomes" id="UP000276379"/>
    </source>
</evidence>
<evidence type="ECO:0000313" key="2">
    <source>
        <dbReference type="EMBL" id="RRQ77609.1"/>
    </source>
</evidence>
<dbReference type="InterPro" id="IPR045155">
    <property type="entry name" value="Beta-lactam_cat"/>
</dbReference>
<evidence type="ECO:0000259" key="1">
    <source>
        <dbReference type="Pfam" id="PF13354"/>
    </source>
</evidence>
<dbReference type="AlphaFoldDB" id="A0A426RVN5"/>
<dbReference type="GO" id="GO:0008800">
    <property type="term" value="F:beta-lactamase activity"/>
    <property type="evidence" value="ECO:0007669"/>
    <property type="project" value="InterPro"/>
</dbReference>
<comment type="caution">
    <text evidence="2">The sequence shown here is derived from an EMBL/GenBank/DDBJ whole genome shotgun (WGS) entry which is preliminary data.</text>
</comment>
<dbReference type="SUPFAM" id="SSF56601">
    <property type="entry name" value="beta-lactamase/transpeptidase-like"/>
    <property type="match status" value="1"/>
</dbReference>